<dbReference type="Proteomes" id="UP000046393">
    <property type="component" value="Unplaced"/>
</dbReference>
<proteinExistence type="predicted"/>
<accession>A0A0N5AC54</accession>
<evidence type="ECO:0000313" key="1">
    <source>
        <dbReference type="Proteomes" id="UP000046393"/>
    </source>
</evidence>
<protein>
    <submittedName>
        <fullName evidence="2">DUF1758 domain-containing protein</fullName>
    </submittedName>
</protein>
<dbReference type="AlphaFoldDB" id="A0A0N5AC54"/>
<reference evidence="2" key="1">
    <citation type="submission" date="2017-02" db="UniProtKB">
        <authorList>
            <consortium name="WormBaseParasite"/>
        </authorList>
    </citation>
    <scope>IDENTIFICATION</scope>
</reference>
<organism evidence="1 2">
    <name type="scientific">Syphacia muris</name>
    <dbReference type="NCBI Taxonomy" id="451379"/>
    <lineage>
        <taxon>Eukaryota</taxon>
        <taxon>Metazoa</taxon>
        <taxon>Ecdysozoa</taxon>
        <taxon>Nematoda</taxon>
        <taxon>Chromadorea</taxon>
        <taxon>Rhabditida</taxon>
        <taxon>Spirurina</taxon>
        <taxon>Oxyuridomorpha</taxon>
        <taxon>Oxyuroidea</taxon>
        <taxon>Oxyuridae</taxon>
        <taxon>Syphacia</taxon>
    </lineage>
</organism>
<dbReference type="WBParaSite" id="SMUV_0000173001-mRNA-1">
    <property type="protein sequence ID" value="SMUV_0000173001-mRNA-1"/>
    <property type="gene ID" value="SMUV_0000173001"/>
</dbReference>
<keyword evidence="1" id="KW-1185">Reference proteome</keyword>
<name>A0A0N5AC54_9BILA</name>
<sequence>AEDQVSKVKQKEVHLKDVTTTITISTIEDVSSDTTLMCSSVLTFSAKEPERQKVTLAFFDTGSQDSFIDEGFAKDLKLPMENPKLC</sequence>
<evidence type="ECO:0000313" key="2">
    <source>
        <dbReference type="WBParaSite" id="SMUV_0000173001-mRNA-1"/>
    </source>
</evidence>